<reference evidence="1 2" key="1">
    <citation type="submission" date="2020-04" db="EMBL/GenBank/DDBJ databases">
        <title>Azohydromonas sp. isolated from soil.</title>
        <authorList>
            <person name="Dahal R.H."/>
        </authorList>
    </citation>
    <scope>NUCLEOTIDE SEQUENCE [LARGE SCALE GENOMIC DNA]</scope>
    <source>
        <strain evidence="1 2">G-1-1-14</strain>
    </source>
</reference>
<proteinExistence type="predicted"/>
<dbReference type="AlphaFoldDB" id="A0A848FBS8"/>
<organism evidence="1 2">
    <name type="scientific">Azohydromonas caseinilytica</name>
    <dbReference type="NCBI Taxonomy" id="2728836"/>
    <lineage>
        <taxon>Bacteria</taxon>
        <taxon>Pseudomonadati</taxon>
        <taxon>Pseudomonadota</taxon>
        <taxon>Betaproteobacteria</taxon>
        <taxon>Burkholderiales</taxon>
        <taxon>Sphaerotilaceae</taxon>
        <taxon>Azohydromonas</taxon>
    </lineage>
</organism>
<accession>A0A848FBS8</accession>
<evidence type="ECO:0000313" key="1">
    <source>
        <dbReference type="EMBL" id="NML15889.1"/>
    </source>
</evidence>
<dbReference type="EMBL" id="JABBFW010000007">
    <property type="protein sequence ID" value="NML15889.1"/>
    <property type="molecule type" value="Genomic_DNA"/>
</dbReference>
<sequence>MIDRDWHFVLGAQDPEMREIQRVVDSEHLAWSHAARHKRRCNPRTAYAADGVVRVGADQIPRPAVLPPKAPAVFVECTVLGVEPVVRVDHHHPGDPGYEVEPEQFMDGASLGQVLRLLEREPTETQRLLAASDHCLTAAYQGRCPGVDPHELLFLRASWKAKVMGRTLSDVVEGILDASKRVKRHFDSEFNESRFLDPTEIPLDLAEGAAYAGLPVRYRELLPEGVLKEMFKGGTPEAVEAFMAAHEAAGRQVYGNPYRGYAGTYWGGRRVSEVAGRIVQEV</sequence>
<gene>
    <name evidence="1" type="ORF">HHL10_12990</name>
</gene>
<evidence type="ECO:0000313" key="2">
    <source>
        <dbReference type="Proteomes" id="UP000574067"/>
    </source>
</evidence>
<comment type="caution">
    <text evidence="1">The sequence shown here is derived from an EMBL/GenBank/DDBJ whole genome shotgun (WGS) entry which is preliminary data.</text>
</comment>
<keyword evidence="2" id="KW-1185">Reference proteome</keyword>
<protein>
    <submittedName>
        <fullName evidence="1">TetR family transcriptional regulator</fullName>
    </submittedName>
</protein>
<dbReference type="Proteomes" id="UP000574067">
    <property type="component" value="Unassembled WGS sequence"/>
</dbReference>
<name>A0A848FBS8_9BURK</name>
<dbReference type="RefSeq" id="WP_169160784.1">
    <property type="nucleotide sequence ID" value="NZ_JABBFW010000007.1"/>
</dbReference>